<dbReference type="InterPro" id="IPR036689">
    <property type="entry name" value="ESAT-6-like_sf"/>
</dbReference>
<reference evidence="3 4" key="1">
    <citation type="journal article" date="2019" name="Int. J. Syst. Evol. Microbiol.">
        <title>The Global Catalogue of Microorganisms (GCM) 10K type strain sequencing project: providing services to taxonomists for standard genome sequencing and annotation.</title>
        <authorList>
            <consortium name="The Broad Institute Genomics Platform"/>
            <consortium name="The Broad Institute Genome Sequencing Center for Infectious Disease"/>
            <person name="Wu L."/>
            <person name="Ma J."/>
        </authorList>
    </citation>
    <scope>NUCLEOTIDE SEQUENCE [LARGE SCALE GENOMIC DNA]</scope>
    <source>
        <strain evidence="3 4">JCM 7356</strain>
    </source>
</reference>
<keyword evidence="1" id="KW-0175">Coiled coil</keyword>
<feature type="region of interest" description="Disordered" evidence="2">
    <location>
        <begin position="1"/>
        <end position="69"/>
    </location>
</feature>
<feature type="coiled-coil region" evidence="1">
    <location>
        <begin position="252"/>
        <end position="285"/>
    </location>
</feature>
<evidence type="ECO:0000256" key="2">
    <source>
        <dbReference type="SAM" id="MobiDB-lite"/>
    </source>
</evidence>
<accession>A0ABN3ESV6</accession>
<dbReference type="SUPFAM" id="SSF140453">
    <property type="entry name" value="EsxAB dimer-like"/>
    <property type="match status" value="1"/>
</dbReference>
<keyword evidence="4" id="KW-1185">Reference proteome</keyword>
<organism evidence="3 4">
    <name type="scientific">Kitasatospora cystarginea</name>
    <dbReference type="NCBI Taxonomy" id="58350"/>
    <lineage>
        <taxon>Bacteria</taxon>
        <taxon>Bacillati</taxon>
        <taxon>Actinomycetota</taxon>
        <taxon>Actinomycetes</taxon>
        <taxon>Kitasatosporales</taxon>
        <taxon>Streptomycetaceae</taxon>
        <taxon>Kitasatospora</taxon>
    </lineage>
</organism>
<name>A0ABN3ESV6_9ACTN</name>
<evidence type="ECO:0008006" key="5">
    <source>
        <dbReference type="Google" id="ProtNLM"/>
    </source>
</evidence>
<feature type="compositionally biased region" description="Basic and acidic residues" evidence="2">
    <location>
        <begin position="375"/>
        <end position="387"/>
    </location>
</feature>
<dbReference type="Gene3D" id="1.10.287.1060">
    <property type="entry name" value="ESAT-6-like"/>
    <property type="match status" value="1"/>
</dbReference>
<dbReference type="EMBL" id="BAAATR010000038">
    <property type="protein sequence ID" value="GAA2269249.1"/>
    <property type="molecule type" value="Genomic_DNA"/>
</dbReference>
<comment type="caution">
    <text evidence="3">The sequence shown here is derived from an EMBL/GenBank/DDBJ whole genome shotgun (WGS) entry which is preliminary data.</text>
</comment>
<dbReference type="RefSeq" id="WP_344639981.1">
    <property type="nucleotide sequence ID" value="NZ_BAAATR010000038.1"/>
</dbReference>
<dbReference type="Proteomes" id="UP001500305">
    <property type="component" value="Unassembled WGS sequence"/>
</dbReference>
<evidence type="ECO:0000256" key="1">
    <source>
        <dbReference type="SAM" id="Coils"/>
    </source>
</evidence>
<evidence type="ECO:0000313" key="3">
    <source>
        <dbReference type="EMBL" id="GAA2269249.1"/>
    </source>
</evidence>
<sequence length="499" mass="53308">MSIKDTAVEWTRDKAKQQERKQEQKFLDGQLDKVTGLGDGSDKSKSNGDGPSPIMAPRGPVLGPPSDAYGWTRATCQSMPALTPAQMPDRSGLSGWLDHNVKAALDHCGIMHGLEKVTGNLQALNEAAEEWHAQAVAVQNVADQLRAECSSLPQQWQGAASDAFGRHMGEVVESLDGTAAGLYQTAQIINQAAQMCALAESMVIQIISEAIEALIASLAMEVVVSVLTLGIGAIASAMIDAAEISVFIARVAKVSTELAKNLEELVKALKEMRSAMKAVKSLKDAREAYKSIQNVRKVVKGIREMEDGGDNLLKMARDAKEARSLDGVGEKVAKYGAREAAHYVDSKVTDWAQGEFKQHVLGDSKDDPVSTINPHDLKWGADEDHGTGRKGSHGAVVNSLLSTGKVIGGMAKPGLGVVTGDMKDETSGHLIEGALEGEAGQYVQHNPHYFGSGLVHDVANTPVIGDKLRENEYVKGVAEGENDPAPYRVNKSRIEEAFG</sequence>
<evidence type="ECO:0000313" key="4">
    <source>
        <dbReference type="Proteomes" id="UP001500305"/>
    </source>
</evidence>
<feature type="region of interest" description="Disordered" evidence="2">
    <location>
        <begin position="374"/>
        <end position="393"/>
    </location>
</feature>
<feature type="compositionally biased region" description="Basic and acidic residues" evidence="2">
    <location>
        <begin position="1"/>
        <end position="26"/>
    </location>
</feature>
<protein>
    <recommendedName>
        <fullName evidence="5">WXG100 family type VII secretion target</fullName>
    </recommendedName>
</protein>
<proteinExistence type="predicted"/>
<gene>
    <name evidence="3" type="ORF">GCM10010430_63390</name>
</gene>